<reference evidence="11" key="1">
    <citation type="journal article" date="2019" name="PLoS Negl. Trop. Dis.">
        <title>Revisiting the worldwide diversity of Leptospira species in the environment.</title>
        <authorList>
            <person name="Vincent A.T."/>
            <person name="Schiettekatte O."/>
            <person name="Bourhy P."/>
            <person name="Veyrier F.J."/>
            <person name="Picardeau M."/>
        </authorList>
    </citation>
    <scope>NUCLEOTIDE SEQUENCE [LARGE SCALE GENOMIC DNA]</scope>
    <source>
        <strain evidence="11">201800277</strain>
    </source>
</reference>
<gene>
    <name evidence="11" type="ORF">EHQ30_03985</name>
</gene>
<dbReference type="PIRSF" id="PIRSF500217">
    <property type="entry name" value="AlgI"/>
    <property type="match status" value="1"/>
</dbReference>
<feature type="transmembrane region" description="Helical" evidence="10">
    <location>
        <begin position="314"/>
        <end position="333"/>
    </location>
</feature>
<name>A0A2M9Y7N3_9LEPT</name>
<keyword evidence="3 9" id="KW-1003">Cell membrane</keyword>
<evidence type="ECO:0000256" key="9">
    <source>
        <dbReference type="PIRNR" id="PIRNR016636"/>
    </source>
</evidence>
<protein>
    <submittedName>
        <fullName evidence="11">MBOAT family protein</fullName>
    </submittedName>
</protein>
<evidence type="ECO:0000256" key="1">
    <source>
        <dbReference type="ARBA" id="ARBA00004651"/>
    </source>
</evidence>
<dbReference type="Pfam" id="PF03062">
    <property type="entry name" value="MBOAT"/>
    <property type="match status" value="1"/>
</dbReference>
<feature type="transmembrane region" description="Helical" evidence="10">
    <location>
        <begin position="144"/>
        <end position="163"/>
    </location>
</feature>
<dbReference type="EMBL" id="RQFP01000001">
    <property type="protein sequence ID" value="TGK95800.1"/>
    <property type="molecule type" value="Genomic_DNA"/>
</dbReference>
<dbReference type="PIRSF" id="PIRSF016636">
    <property type="entry name" value="AlgI_DltB"/>
    <property type="match status" value="1"/>
</dbReference>
<sequence>MLFNSIDYLYFFIACYSIYWILPSRFRKYVLIIFSLLFYGYWSGSFLIHFVFFIVLSHFCVLGILKTRKKIYLYLGVGLNLLNLCFFKYILTYLQYLTKEGELTIPILQSLSEFVLPLAISFYTFQMIAYIVDAWRGKFTESPFMNFLLFILFFPQLIAGPIMRHDDFYGQIDNAKLNLDFVQRGILHIISGLVKKVLIADQLAKIINPVYMNPSEYDGISILLTTIAFSFQVYGDFSGYTDLARGSAFLLGYEIPENFRSPFLSISFSELWSRWHYTLSTWIRDYLYIPLGGNRVSEIRYNINTIIVMSLSGLWHGNTYTFFLWGFFHGIFLSVERIAFGKPDRKSMGFGKKILAVIWVFVIFSILATFFRIDSLNKIYIFWTSALNTTGKFIYRPDFWGLLVVSYLLQALEFKNYFSNKLMPYVNWIIPILVFLVYFAVIKIESPVETFIYFQF</sequence>
<dbReference type="GO" id="GO:0005886">
    <property type="term" value="C:plasma membrane"/>
    <property type="evidence" value="ECO:0007669"/>
    <property type="project" value="UniProtKB-SubCell"/>
</dbReference>
<comment type="similarity">
    <text evidence="2 9">Belongs to the membrane-bound acyltransferase family.</text>
</comment>
<dbReference type="InterPro" id="IPR028362">
    <property type="entry name" value="AlgI"/>
</dbReference>
<evidence type="ECO:0000313" key="12">
    <source>
        <dbReference type="Proteomes" id="UP000297891"/>
    </source>
</evidence>
<dbReference type="GO" id="GO:0042121">
    <property type="term" value="P:alginic acid biosynthetic process"/>
    <property type="evidence" value="ECO:0007669"/>
    <property type="project" value="InterPro"/>
</dbReference>
<evidence type="ECO:0000256" key="4">
    <source>
        <dbReference type="ARBA" id="ARBA00022679"/>
    </source>
</evidence>
<keyword evidence="7 9" id="KW-0472">Membrane</keyword>
<keyword evidence="6 10" id="KW-1133">Transmembrane helix</keyword>
<feature type="transmembrane region" description="Helical" evidence="10">
    <location>
        <begin position="7"/>
        <end position="26"/>
    </location>
</feature>
<dbReference type="PANTHER" id="PTHR13285">
    <property type="entry name" value="ACYLTRANSFERASE"/>
    <property type="match status" value="1"/>
</dbReference>
<evidence type="ECO:0000256" key="3">
    <source>
        <dbReference type="ARBA" id="ARBA00022475"/>
    </source>
</evidence>
<dbReference type="RefSeq" id="WP_100789436.1">
    <property type="nucleotide sequence ID" value="NZ_RQFP01000001.1"/>
</dbReference>
<dbReference type="GO" id="GO:0016746">
    <property type="term" value="F:acyltransferase activity"/>
    <property type="evidence" value="ECO:0007669"/>
    <property type="project" value="UniProtKB-KW"/>
</dbReference>
<dbReference type="InterPro" id="IPR024194">
    <property type="entry name" value="Ac/AlaTfrase_AlgI/DltB"/>
</dbReference>
<feature type="transmembrane region" description="Helical" evidence="10">
    <location>
        <begin position="72"/>
        <end position="94"/>
    </location>
</feature>
<feature type="transmembrane region" description="Helical" evidence="10">
    <location>
        <begin position="393"/>
        <end position="410"/>
    </location>
</feature>
<comment type="caution">
    <text evidence="11">The sequence shown here is derived from an EMBL/GenBank/DDBJ whole genome shotgun (WGS) entry which is preliminary data.</text>
</comment>
<feature type="transmembrane region" description="Helical" evidence="10">
    <location>
        <begin position="46"/>
        <end position="65"/>
    </location>
</feature>
<evidence type="ECO:0000256" key="8">
    <source>
        <dbReference type="ARBA" id="ARBA00023315"/>
    </source>
</evidence>
<dbReference type="OrthoDB" id="315074at2"/>
<accession>A0A2M9Y7N3</accession>
<keyword evidence="8 9" id="KW-0012">Acyltransferase</keyword>
<feature type="transmembrane region" description="Helical" evidence="10">
    <location>
        <begin position="114"/>
        <end position="132"/>
    </location>
</feature>
<evidence type="ECO:0000256" key="2">
    <source>
        <dbReference type="ARBA" id="ARBA00010323"/>
    </source>
</evidence>
<proteinExistence type="inferred from homology"/>
<evidence type="ECO:0000256" key="7">
    <source>
        <dbReference type="ARBA" id="ARBA00023136"/>
    </source>
</evidence>
<comment type="subcellular location">
    <subcellularLocation>
        <location evidence="1">Cell membrane</location>
        <topology evidence="1">Multi-pass membrane protein</topology>
    </subcellularLocation>
</comment>
<keyword evidence="4 9" id="KW-0808">Transferase</keyword>
<feature type="transmembrane region" description="Helical" evidence="10">
    <location>
        <begin position="422"/>
        <end position="441"/>
    </location>
</feature>
<keyword evidence="5 10" id="KW-0812">Transmembrane</keyword>
<dbReference type="PANTHER" id="PTHR13285:SF23">
    <property type="entry name" value="TEICHOIC ACID D-ALANYLTRANSFERASE"/>
    <property type="match status" value="1"/>
</dbReference>
<keyword evidence="12" id="KW-1185">Reference proteome</keyword>
<evidence type="ECO:0000256" key="5">
    <source>
        <dbReference type="ARBA" id="ARBA00022692"/>
    </source>
</evidence>
<organism evidence="11 12">
    <name type="scientific">Leptospira brenneri</name>
    <dbReference type="NCBI Taxonomy" id="2023182"/>
    <lineage>
        <taxon>Bacteria</taxon>
        <taxon>Pseudomonadati</taxon>
        <taxon>Spirochaetota</taxon>
        <taxon>Spirochaetia</taxon>
        <taxon>Leptospirales</taxon>
        <taxon>Leptospiraceae</taxon>
        <taxon>Leptospira</taxon>
    </lineage>
</organism>
<evidence type="ECO:0000313" key="11">
    <source>
        <dbReference type="EMBL" id="TGK95800.1"/>
    </source>
</evidence>
<dbReference type="AlphaFoldDB" id="A0A2M9Y7N3"/>
<dbReference type="InterPro" id="IPR051085">
    <property type="entry name" value="MB_O-acyltransferase"/>
</dbReference>
<evidence type="ECO:0000256" key="6">
    <source>
        <dbReference type="ARBA" id="ARBA00022989"/>
    </source>
</evidence>
<evidence type="ECO:0000256" key="10">
    <source>
        <dbReference type="SAM" id="Phobius"/>
    </source>
</evidence>
<dbReference type="InterPro" id="IPR004299">
    <property type="entry name" value="MBOAT_fam"/>
</dbReference>
<feature type="transmembrane region" description="Helical" evidence="10">
    <location>
        <begin position="354"/>
        <end position="373"/>
    </location>
</feature>
<dbReference type="Proteomes" id="UP000297891">
    <property type="component" value="Unassembled WGS sequence"/>
</dbReference>